<evidence type="ECO:0000256" key="3">
    <source>
        <dbReference type="ARBA" id="ARBA00022692"/>
    </source>
</evidence>
<keyword evidence="5 6" id="KW-0472">Membrane</keyword>
<keyword evidence="8" id="KW-1185">Reference proteome</keyword>
<dbReference type="RefSeq" id="WP_126805535.1">
    <property type="nucleotide sequence ID" value="NZ_PIPP01000001.1"/>
</dbReference>
<evidence type="ECO:0000256" key="4">
    <source>
        <dbReference type="ARBA" id="ARBA00022989"/>
    </source>
</evidence>
<evidence type="ECO:0000256" key="2">
    <source>
        <dbReference type="ARBA" id="ARBA00022475"/>
    </source>
</evidence>
<feature type="transmembrane region" description="Helical" evidence="6">
    <location>
        <begin position="46"/>
        <end position="72"/>
    </location>
</feature>
<feature type="transmembrane region" description="Helical" evidence="6">
    <location>
        <begin position="168"/>
        <end position="188"/>
    </location>
</feature>
<keyword evidence="4 6" id="KW-1133">Transmembrane helix</keyword>
<dbReference type="Proteomes" id="UP000286934">
    <property type="component" value="Unassembled WGS sequence"/>
</dbReference>
<name>A0A432WYI8_9GAMM</name>
<evidence type="ECO:0000313" key="8">
    <source>
        <dbReference type="Proteomes" id="UP000286934"/>
    </source>
</evidence>
<comment type="subcellular location">
    <subcellularLocation>
        <location evidence="1">Cell membrane</location>
        <topology evidence="1">Multi-pass membrane protein</topology>
    </subcellularLocation>
</comment>
<evidence type="ECO:0000256" key="6">
    <source>
        <dbReference type="SAM" id="Phobius"/>
    </source>
</evidence>
<proteinExistence type="predicted"/>
<keyword evidence="3 6" id="KW-0812">Transmembrane</keyword>
<dbReference type="InterPro" id="IPR001123">
    <property type="entry name" value="LeuE-type"/>
</dbReference>
<feature type="transmembrane region" description="Helical" evidence="6">
    <location>
        <begin position="78"/>
        <end position="99"/>
    </location>
</feature>
<dbReference type="GO" id="GO:0005886">
    <property type="term" value="C:plasma membrane"/>
    <property type="evidence" value="ECO:0007669"/>
    <property type="project" value="UniProtKB-SubCell"/>
</dbReference>
<dbReference type="Pfam" id="PF01810">
    <property type="entry name" value="LysE"/>
    <property type="match status" value="1"/>
</dbReference>
<gene>
    <name evidence="7" type="ORF">CWE13_01325</name>
</gene>
<sequence>MLDDVFAGRYFAEFLAMAIAHALAVMSPGPDFAVVSRYSVRHGSRIATWVSAGIGTGILVHVTYSILGLALVINQTPWLYQMLLLIASAYFFWLGWNALRSAPIPVSRAAESGDGEQTVAVVPQISVGRAFVIGFLTNGLNIKATMFFLALFTSIISVQTPLLVKVGYGTYLAIATFAWFAALSFMIGKTRIRTILLSHGYWFDRVMGLVLWLLAIHLLWQWWQYP</sequence>
<organism evidence="7 8">
    <name type="scientific">Aliidiomarina shirensis</name>
    <dbReference type="NCBI Taxonomy" id="1048642"/>
    <lineage>
        <taxon>Bacteria</taxon>
        <taxon>Pseudomonadati</taxon>
        <taxon>Pseudomonadota</taxon>
        <taxon>Gammaproteobacteria</taxon>
        <taxon>Alteromonadales</taxon>
        <taxon>Idiomarinaceae</taxon>
        <taxon>Aliidiomarina</taxon>
    </lineage>
</organism>
<dbReference type="PANTHER" id="PTHR30086">
    <property type="entry name" value="ARGININE EXPORTER PROTEIN ARGO"/>
    <property type="match status" value="1"/>
</dbReference>
<dbReference type="GO" id="GO:0015171">
    <property type="term" value="F:amino acid transmembrane transporter activity"/>
    <property type="evidence" value="ECO:0007669"/>
    <property type="project" value="TreeGrafter"/>
</dbReference>
<feature type="transmembrane region" description="Helical" evidence="6">
    <location>
        <begin position="200"/>
        <end position="223"/>
    </location>
</feature>
<dbReference type="AlphaFoldDB" id="A0A432WYI8"/>
<evidence type="ECO:0000256" key="1">
    <source>
        <dbReference type="ARBA" id="ARBA00004651"/>
    </source>
</evidence>
<reference evidence="8" key="1">
    <citation type="journal article" date="2018" name="Front. Microbiol.">
        <title>Genome-Based Analysis Reveals the Taxonomy and Diversity of the Family Idiomarinaceae.</title>
        <authorList>
            <person name="Liu Y."/>
            <person name="Lai Q."/>
            <person name="Shao Z."/>
        </authorList>
    </citation>
    <scope>NUCLEOTIDE SEQUENCE [LARGE SCALE GENOMIC DNA]</scope>
    <source>
        <strain evidence="8">AIS</strain>
    </source>
</reference>
<comment type="caution">
    <text evidence="7">The sequence shown here is derived from an EMBL/GenBank/DDBJ whole genome shotgun (WGS) entry which is preliminary data.</text>
</comment>
<accession>A0A432WYI8</accession>
<evidence type="ECO:0000313" key="7">
    <source>
        <dbReference type="EMBL" id="RUO38835.1"/>
    </source>
</evidence>
<dbReference type="OrthoDB" id="581870at2"/>
<protein>
    <submittedName>
        <fullName evidence="7">Lysine transporter LysE</fullName>
    </submittedName>
</protein>
<feature type="transmembrane region" description="Helical" evidence="6">
    <location>
        <begin position="144"/>
        <end position="162"/>
    </location>
</feature>
<dbReference type="PANTHER" id="PTHR30086:SF20">
    <property type="entry name" value="ARGININE EXPORTER PROTEIN ARGO-RELATED"/>
    <property type="match status" value="1"/>
</dbReference>
<dbReference type="EMBL" id="PIPP01000001">
    <property type="protein sequence ID" value="RUO38835.1"/>
    <property type="molecule type" value="Genomic_DNA"/>
</dbReference>
<evidence type="ECO:0000256" key="5">
    <source>
        <dbReference type="ARBA" id="ARBA00023136"/>
    </source>
</evidence>
<keyword evidence="2" id="KW-1003">Cell membrane</keyword>